<accession>A0A6V6Y5B9</accession>
<evidence type="ECO:0000313" key="1">
    <source>
        <dbReference type="EMBL" id="CAC9931593.1"/>
    </source>
</evidence>
<dbReference type="RefSeq" id="WP_180499909.1">
    <property type="nucleotide sequence ID" value="NZ_CAIJCS010000019.1"/>
</dbReference>
<dbReference type="EMBL" id="CAIJCS010000019">
    <property type="protein sequence ID" value="CAC9931593.1"/>
    <property type="molecule type" value="Genomic_DNA"/>
</dbReference>
<evidence type="ECO:0000313" key="2">
    <source>
        <dbReference type="Proteomes" id="UP000586454"/>
    </source>
</evidence>
<gene>
    <name evidence="1" type="ORF">PEPNEM18_01014</name>
</gene>
<keyword evidence="2" id="KW-1185">Reference proteome</keyword>
<sequence>MKNLNIENLNTVTYDEAMNEYTLEFNVDGEMAYIRVNADNYPEAATDEDYFDEEENVNRAVKEAEENGQI</sequence>
<dbReference type="AlphaFoldDB" id="A0A6V6Y5B9"/>
<reference evidence="1 2" key="1">
    <citation type="submission" date="2020-06" db="EMBL/GenBank/DDBJ databases">
        <authorList>
            <person name="Criscuolo A."/>
        </authorList>
    </citation>
    <scope>NUCLEOTIDE SEQUENCE [LARGE SCALE GENOMIC DNA]</scope>
    <source>
        <strain evidence="1">1804121828</strain>
    </source>
</reference>
<proteinExistence type="predicted"/>
<dbReference type="Proteomes" id="UP000586454">
    <property type="component" value="Unassembled WGS sequence"/>
</dbReference>
<name>A0A6V6Y5B9_9FIRM</name>
<organism evidence="1 2">
    <name type="scientific">Aedoeadaptatus nemausensis</name>
    <dbReference type="NCBI Taxonomy" id="2582829"/>
    <lineage>
        <taxon>Bacteria</taxon>
        <taxon>Bacillati</taxon>
        <taxon>Bacillota</taxon>
        <taxon>Tissierellia</taxon>
        <taxon>Tissierellales</taxon>
        <taxon>Peptoniphilaceae</taxon>
        <taxon>Aedoeadaptatus</taxon>
    </lineage>
</organism>
<protein>
    <submittedName>
        <fullName evidence="1">Uncharacterized protein</fullName>
    </submittedName>
</protein>
<comment type="caution">
    <text evidence="1">The sequence shown here is derived from an EMBL/GenBank/DDBJ whole genome shotgun (WGS) entry which is preliminary data.</text>
</comment>